<dbReference type="SUPFAM" id="SSF116734">
    <property type="entry name" value="DNA methylase specificity domain"/>
    <property type="match status" value="2"/>
</dbReference>
<dbReference type="Proteomes" id="UP000013148">
    <property type="component" value="Unassembled WGS sequence"/>
</dbReference>
<dbReference type="eggNOG" id="COG0732">
    <property type="taxonomic scope" value="Bacteria"/>
</dbReference>
<dbReference type="PANTHER" id="PTHR43140:SF1">
    <property type="entry name" value="TYPE I RESTRICTION ENZYME ECOKI SPECIFICITY SUBUNIT"/>
    <property type="match status" value="1"/>
</dbReference>
<feature type="domain" description="Type I restriction modification DNA specificity" evidence="4">
    <location>
        <begin position="212"/>
        <end position="385"/>
    </location>
</feature>
<evidence type="ECO:0000256" key="1">
    <source>
        <dbReference type="ARBA" id="ARBA00010923"/>
    </source>
</evidence>
<feature type="domain" description="Type I restriction modification DNA specificity" evidence="4">
    <location>
        <begin position="7"/>
        <end position="180"/>
    </location>
</feature>
<dbReference type="InterPro" id="IPR044946">
    <property type="entry name" value="Restrct_endonuc_typeI_TRD_sf"/>
</dbReference>
<dbReference type="GO" id="GO:0009307">
    <property type="term" value="P:DNA restriction-modification system"/>
    <property type="evidence" value="ECO:0007669"/>
    <property type="project" value="UniProtKB-KW"/>
</dbReference>
<dbReference type="PATRIC" id="fig|1217656.3.peg.497"/>
<dbReference type="CDD" id="cd17515">
    <property type="entry name" value="RMtype1_S_MjaORF132P_Sau1132ORF3780P-TRD1-CR1_like"/>
    <property type="match status" value="1"/>
</dbReference>
<dbReference type="GO" id="GO:0003677">
    <property type="term" value="F:DNA binding"/>
    <property type="evidence" value="ECO:0007669"/>
    <property type="project" value="UniProtKB-KW"/>
</dbReference>
<evidence type="ECO:0000259" key="4">
    <source>
        <dbReference type="Pfam" id="PF01420"/>
    </source>
</evidence>
<dbReference type="InterPro" id="IPR000055">
    <property type="entry name" value="Restrct_endonuc_typeI_TRD"/>
</dbReference>
<dbReference type="AlphaFoldDB" id="N8YHF3"/>
<keyword evidence="3" id="KW-0238">DNA-binding</keyword>
<name>N8YHF3_ACIGI</name>
<dbReference type="EMBL" id="APPJ01000004">
    <property type="protein sequence ID" value="ENV18710.1"/>
    <property type="molecule type" value="Genomic_DNA"/>
</dbReference>
<gene>
    <name evidence="5" type="ORF">F964_00510</name>
</gene>
<organism evidence="5 6">
    <name type="scientific">Acinetobacter guillouiae NIPH 991</name>
    <dbReference type="NCBI Taxonomy" id="1217656"/>
    <lineage>
        <taxon>Bacteria</taxon>
        <taxon>Pseudomonadati</taxon>
        <taxon>Pseudomonadota</taxon>
        <taxon>Gammaproteobacteria</taxon>
        <taxon>Moraxellales</taxon>
        <taxon>Moraxellaceae</taxon>
        <taxon>Acinetobacter</taxon>
    </lineage>
</organism>
<dbReference type="HOGENOM" id="CLU_021095_10_3_6"/>
<evidence type="ECO:0000256" key="3">
    <source>
        <dbReference type="ARBA" id="ARBA00023125"/>
    </source>
</evidence>
<evidence type="ECO:0000313" key="5">
    <source>
        <dbReference type="EMBL" id="ENV18710.1"/>
    </source>
</evidence>
<dbReference type="RefSeq" id="WP_004817389.1">
    <property type="nucleotide sequence ID" value="NZ_KB849455.1"/>
</dbReference>
<sequence length="452" mass="50125">MSLNNLPVEWFETTLDQIAEWGSGGTPSRKNASYYGGDVPWIKTGDLGDKYVTQATEFITEDAIKNSSAKFFKKGSVIMAMYGATIGKTSILGIDATTNQACAVGTPIATPTEYLYYFLKNEKDSFIAKGKGGAQPNISQQIIKAHTIYLPSLNEQQEIVRQLDMMLAQVEQIKARLDAIPAILKKFRQSVLADAVSGKLTEEWRDTFETNNWMHKTLNDIAVVKTGKTPSRKESKYWDNASIPWLTSSATGNTFSDKADEFISEIASKECNLIPFPKGTLLLAMYGEGKTRGQVTELLIEATCNQACAAILVNYEIAYTSFVKIRLQENYENIRKAASGGNQPNLNLNKVREIDIALPPLDEQVEISHKVAKLFTYADKIAETIQSAQKKVNLLTQSILAKAFSGELTAEWRMQHQDLITGVNSAEALLAKIQSEREASKPVKNTRKKKEV</sequence>
<dbReference type="PANTHER" id="PTHR43140">
    <property type="entry name" value="TYPE-1 RESTRICTION ENZYME ECOKI SPECIFICITY PROTEIN"/>
    <property type="match status" value="1"/>
</dbReference>
<dbReference type="Gene3D" id="3.90.220.20">
    <property type="entry name" value="DNA methylase specificity domains"/>
    <property type="match status" value="2"/>
</dbReference>
<protein>
    <recommendedName>
        <fullName evidence="4">Type I restriction modification DNA specificity domain-containing protein</fullName>
    </recommendedName>
</protein>
<proteinExistence type="inferred from homology"/>
<keyword evidence="2" id="KW-0680">Restriction system</keyword>
<dbReference type="Gene3D" id="1.10.287.1120">
    <property type="entry name" value="Bipartite methylase S protein"/>
    <property type="match status" value="1"/>
</dbReference>
<dbReference type="InterPro" id="IPR051212">
    <property type="entry name" value="Type-I_RE_S_subunit"/>
</dbReference>
<comment type="similarity">
    <text evidence="1">Belongs to the type-I restriction system S methylase family.</text>
</comment>
<keyword evidence="6" id="KW-1185">Reference proteome</keyword>
<dbReference type="Pfam" id="PF01420">
    <property type="entry name" value="Methylase_S"/>
    <property type="match status" value="2"/>
</dbReference>
<accession>N8YHF3</accession>
<reference evidence="5 6" key="1">
    <citation type="submission" date="2013-02" db="EMBL/GenBank/DDBJ databases">
        <title>The Genome Sequence of Acinetobacter guillouiae NIPH 991.</title>
        <authorList>
            <consortium name="The Broad Institute Genome Sequencing Platform"/>
            <consortium name="The Broad Institute Genome Sequencing Center for Infectious Disease"/>
            <person name="Cerqueira G."/>
            <person name="Feldgarden M."/>
            <person name="Courvalin P."/>
            <person name="Perichon B."/>
            <person name="Grillot-Courvalin C."/>
            <person name="Clermont D."/>
            <person name="Rocha E."/>
            <person name="Yoon E.-J."/>
            <person name="Nemec A."/>
            <person name="Walker B."/>
            <person name="Young S.K."/>
            <person name="Zeng Q."/>
            <person name="Gargeya S."/>
            <person name="Fitzgerald M."/>
            <person name="Haas B."/>
            <person name="Abouelleil A."/>
            <person name="Alvarado L."/>
            <person name="Arachchi H.M."/>
            <person name="Berlin A.M."/>
            <person name="Chapman S.B."/>
            <person name="Dewar J."/>
            <person name="Goldberg J."/>
            <person name="Griggs A."/>
            <person name="Gujja S."/>
            <person name="Hansen M."/>
            <person name="Howarth C."/>
            <person name="Imamovic A."/>
            <person name="Larimer J."/>
            <person name="McCowan C."/>
            <person name="Murphy C."/>
            <person name="Neiman D."/>
            <person name="Pearson M."/>
            <person name="Priest M."/>
            <person name="Roberts A."/>
            <person name="Saif S."/>
            <person name="Shea T."/>
            <person name="Sisk P."/>
            <person name="Sykes S."/>
            <person name="Wortman J."/>
            <person name="Nusbaum C."/>
            <person name="Birren B."/>
        </authorList>
    </citation>
    <scope>NUCLEOTIDE SEQUENCE [LARGE SCALE GENOMIC DNA]</scope>
    <source>
        <strain evidence="5 6">NIPH 991</strain>
    </source>
</reference>
<evidence type="ECO:0000256" key="2">
    <source>
        <dbReference type="ARBA" id="ARBA00022747"/>
    </source>
</evidence>
<comment type="caution">
    <text evidence="5">The sequence shown here is derived from an EMBL/GenBank/DDBJ whole genome shotgun (WGS) entry which is preliminary data.</text>
</comment>
<evidence type="ECO:0000313" key="6">
    <source>
        <dbReference type="Proteomes" id="UP000013148"/>
    </source>
</evidence>